<dbReference type="OrthoDB" id="6512771at2759"/>
<proteinExistence type="inferred from homology"/>
<keyword evidence="3" id="KW-0479">Metal-binding</keyword>
<dbReference type="GO" id="GO:0000981">
    <property type="term" value="F:DNA-binding transcription factor activity, RNA polymerase II-specific"/>
    <property type="evidence" value="ECO:0007669"/>
    <property type="project" value="TreeGrafter"/>
</dbReference>
<evidence type="ECO:0000256" key="4">
    <source>
        <dbReference type="ARBA" id="ARBA00022737"/>
    </source>
</evidence>
<feature type="compositionally biased region" description="Basic and acidic residues" evidence="10">
    <location>
        <begin position="1145"/>
        <end position="1169"/>
    </location>
</feature>
<dbReference type="Pfam" id="PF01422">
    <property type="entry name" value="zf-NF-X1"/>
    <property type="match status" value="8"/>
</dbReference>
<evidence type="ECO:0000256" key="8">
    <source>
        <dbReference type="ARBA" id="ARBA00023163"/>
    </source>
</evidence>
<feature type="domain" description="R3H" evidence="11">
    <location>
        <begin position="907"/>
        <end position="970"/>
    </location>
</feature>
<evidence type="ECO:0000256" key="5">
    <source>
        <dbReference type="ARBA" id="ARBA00022771"/>
    </source>
</evidence>
<comment type="subcellular location">
    <subcellularLocation>
        <location evidence="1">Nucleus</location>
    </subcellularLocation>
</comment>
<keyword evidence="4" id="KW-0677">Repeat</keyword>
<gene>
    <name evidence="12" type="ORF">PMAA_089950</name>
</gene>
<evidence type="ECO:0000256" key="2">
    <source>
        <dbReference type="ARBA" id="ARBA00007269"/>
    </source>
</evidence>
<feature type="region of interest" description="Disordered" evidence="10">
    <location>
        <begin position="1023"/>
        <end position="1063"/>
    </location>
</feature>
<protein>
    <submittedName>
        <fullName evidence="12">NF-X1 finger transcription factor, putative</fullName>
    </submittedName>
</protein>
<organism evidence="12 13">
    <name type="scientific">Talaromyces marneffei (strain ATCC 18224 / CBS 334.59 / QM 7333)</name>
    <name type="common">Penicillium marneffei</name>
    <dbReference type="NCBI Taxonomy" id="441960"/>
    <lineage>
        <taxon>Eukaryota</taxon>
        <taxon>Fungi</taxon>
        <taxon>Dikarya</taxon>
        <taxon>Ascomycota</taxon>
        <taxon>Pezizomycotina</taxon>
        <taxon>Eurotiomycetes</taxon>
        <taxon>Eurotiomycetidae</taxon>
        <taxon>Eurotiales</taxon>
        <taxon>Trichocomaceae</taxon>
        <taxon>Talaromyces</taxon>
        <taxon>Talaromyces sect. Talaromyces</taxon>
    </lineage>
</organism>
<evidence type="ECO:0000313" key="13">
    <source>
        <dbReference type="Proteomes" id="UP000001294"/>
    </source>
</evidence>
<dbReference type="STRING" id="441960.B6QEX4"/>
<dbReference type="PANTHER" id="PTHR12360">
    <property type="entry name" value="NUCLEAR TRANSCRIPTION FACTOR, X-BOX BINDING 1 NFX1"/>
    <property type="match status" value="1"/>
</dbReference>
<dbReference type="GO" id="GO:0008270">
    <property type="term" value="F:zinc ion binding"/>
    <property type="evidence" value="ECO:0007669"/>
    <property type="project" value="UniProtKB-KW"/>
</dbReference>
<comment type="similarity">
    <text evidence="2">Belongs to the NFX1 family.</text>
</comment>
<keyword evidence="5" id="KW-0863">Zinc-finger</keyword>
<feature type="compositionally biased region" description="Acidic residues" evidence="10">
    <location>
        <begin position="1125"/>
        <end position="1144"/>
    </location>
</feature>
<evidence type="ECO:0000256" key="1">
    <source>
        <dbReference type="ARBA" id="ARBA00004123"/>
    </source>
</evidence>
<dbReference type="VEuPathDB" id="FungiDB:PMAA_089950"/>
<evidence type="ECO:0000256" key="6">
    <source>
        <dbReference type="ARBA" id="ARBA00022833"/>
    </source>
</evidence>
<dbReference type="Pfam" id="PF01424">
    <property type="entry name" value="R3H"/>
    <property type="match status" value="1"/>
</dbReference>
<dbReference type="InterPro" id="IPR034077">
    <property type="entry name" value="R3H_FAP1"/>
</dbReference>
<feature type="region of interest" description="Disordered" evidence="10">
    <location>
        <begin position="1"/>
        <end position="212"/>
    </location>
</feature>
<dbReference type="Gene3D" id="3.30.1370.50">
    <property type="entry name" value="R3H-like domain"/>
    <property type="match status" value="1"/>
</dbReference>
<keyword evidence="6" id="KW-0862">Zinc</keyword>
<feature type="compositionally biased region" description="Polar residues" evidence="10">
    <location>
        <begin position="96"/>
        <end position="111"/>
    </location>
</feature>
<dbReference type="GO" id="GO:0000122">
    <property type="term" value="P:negative regulation of transcription by RNA polymerase II"/>
    <property type="evidence" value="ECO:0007669"/>
    <property type="project" value="TreeGrafter"/>
</dbReference>
<dbReference type="EMBL" id="DS995901">
    <property type="protein sequence ID" value="EEA25029.1"/>
    <property type="molecule type" value="Genomic_DNA"/>
</dbReference>
<evidence type="ECO:0000256" key="7">
    <source>
        <dbReference type="ARBA" id="ARBA00023015"/>
    </source>
</evidence>
<keyword evidence="8" id="KW-0804">Transcription</keyword>
<dbReference type="CDD" id="cd16492">
    <property type="entry name" value="RING-CH-C4HC3_NFX1-like"/>
    <property type="match status" value="1"/>
</dbReference>
<feature type="compositionally biased region" description="Low complexity" evidence="10">
    <location>
        <begin position="1"/>
        <end position="17"/>
    </location>
</feature>
<sequence>MSAAEAAVAPPVVASSENSTRGHSRFRGRGRGGPGRGSHSGRGRGHGRGQGRDGTNEASGVALSDATEMQVAQQSQQPLRNQTQRQPRQNRHREQTQNAPTEGNTPTTTSIDRPPRRRNRKPANTHPHERPPTQVGGRAFGGRLTRGDAPTANDSSQPPATTDNEPDQLHADVPEFVPGQVQAHHVRDSKYRPQPVKKAHDHPPKVTTKSAAPDIATRTHEDIANGLYECPICTSELGRKSRIWSCSLCWTVFHLSCVKKWSKNEGSAFQQRQAENGEQVQRMWRCPGCNLPHDVLPTNYSCWCEKEIDPRPLPGIPPHSCGQTCSRSRKRCPHPCDSTCHAGPCPPCTAMGPTQDCFCGKNSTTKRCLDTDYTHGWSCGEICGDLLPCGTHTCPRPCHEGLCGSCEEKVDVRCYCGKVENQILCSATEEEITSELSHADALDTWVGSFKCGEVCNRPFDCGVHFCQKECHPQDRDQPHCPRSPDVVLRCPCGKTPLSRIEGFSPRTSCEDPVPNCTEPCAKTLPCGHSCPMICHTGPCRPCLMNVTINCRCGRNSFQSVCHQSHIEAPQCFRVCKATMSCGRHTCAEHCCSGERTAIERQTTKRKARPLGSTQNRSTENDIEAEHICTRICGRMLKCGRHTCPELCHKGACGTCREAIFEEVSCHCGRSVLYPPLPCGTSPPPCRYDCERPKACNHPQTPHNCHTDSEECPKCPFLTEKNCLCGKKLLKNQPCWLTEPRCGMVCGETLKCGSHTCQKQCHRPGECEDALELCKQSCGKTKKLCGHPCSEPCHAPFACTEKEPCATMVMITCPCGRLRKEKRCNAARAATKGQTTQSEIPSASASLKCDDECARLERNRSLASALKVDIDPSTTLAQNTSSQLPNTTMPYSEETLDLYIQISSSATLSALQDYEATLHGLAASATQRSVRFQPAKTPLRAFVHSLAADWGFASESFDPEPHRHVFVLKPTQWTSPGLGLGSGIGIRGISVGECVRIRDRELFKEREARRIAAAEAKALRDALKTPSAETGDGGGGWAQVASTRKRQTENNSPASVTRSGTPLAALGSRGIGGTGSMYAALGLDVSSSFSSANIIPSKKKDGLLVLRSGVGSSKKKSEQQQQNLEDLADSWEEQVEQEEQQEKEEEERRRTSEETERLDYDQQTPVEDHNVGVGADVVVSSD</sequence>
<keyword evidence="13" id="KW-1185">Reference proteome</keyword>
<dbReference type="Proteomes" id="UP000001294">
    <property type="component" value="Unassembled WGS sequence"/>
</dbReference>
<feature type="compositionally biased region" description="Polar residues" evidence="10">
    <location>
        <begin position="1048"/>
        <end position="1059"/>
    </location>
</feature>
<reference evidence="13" key="1">
    <citation type="journal article" date="2015" name="Genome Announc.">
        <title>Genome sequence of the AIDS-associated pathogen Penicillium marneffei (ATCC18224) and its near taxonomic relative Talaromyces stipitatus (ATCC10500).</title>
        <authorList>
            <person name="Nierman W.C."/>
            <person name="Fedorova-Abrams N.D."/>
            <person name="Andrianopoulos A."/>
        </authorList>
    </citation>
    <scope>NUCLEOTIDE SEQUENCE [LARGE SCALE GENOMIC DNA]</scope>
    <source>
        <strain evidence="13">ATCC 18224 / CBS 334.59 / QM 7333</strain>
    </source>
</reference>
<dbReference type="InterPro" id="IPR034078">
    <property type="entry name" value="NFX1_fam"/>
</dbReference>
<feature type="compositionally biased region" description="Low complexity" evidence="10">
    <location>
        <begin position="73"/>
        <end position="87"/>
    </location>
</feature>
<dbReference type="CDD" id="cd06008">
    <property type="entry name" value="NF-X1-zinc-finger"/>
    <property type="match status" value="7"/>
</dbReference>
<feature type="compositionally biased region" description="Low complexity" evidence="10">
    <location>
        <begin position="1170"/>
        <end position="1181"/>
    </location>
</feature>
<evidence type="ECO:0000256" key="3">
    <source>
        <dbReference type="ARBA" id="ARBA00022723"/>
    </source>
</evidence>
<dbReference type="SMART" id="SM00438">
    <property type="entry name" value="ZnF_NFX"/>
    <property type="match status" value="8"/>
</dbReference>
<feature type="region of interest" description="Disordered" evidence="10">
    <location>
        <begin position="1109"/>
        <end position="1181"/>
    </location>
</feature>
<dbReference type="InterPro" id="IPR001374">
    <property type="entry name" value="R3H_dom"/>
</dbReference>
<dbReference type="AlphaFoldDB" id="B6QEX4"/>
<evidence type="ECO:0000256" key="9">
    <source>
        <dbReference type="ARBA" id="ARBA00023242"/>
    </source>
</evidence>
<dbReference type="PANTHER" id="PTHR12360:SF12">
    <property type="entry name" value="TRANSCRIPTIONAL REPRESSOR NF-X1"/>
    <property type="match status" value="1"/>
</dbReference>
<evidence type="ECO:0000256" key="10">
    <source>
        <dbReference type="SAM" id="MobiDB-lite"/>
    </source>
</evidence>
<evidence type="ECO:0000313" key="12">
    <source>
        <dbReference type="EMBL" id="EEA25029.1"/>
    </source>
</evidence>
<dbReference type="InterPro" id="IPR036867">
    <property type="entry name" value="R3H_dom_sf"/>
</dbReference>
<dbReference type="HOGENOM" id="CLU_005714_2_1_1"/>
<feature type="compositionally biased region" description="Basic residues" evidence="10">
    <location>
        <begin position="39"/>
        <end position="49"/>
    </location>
</feature>
<dbReference type="InterPro" id="IPR000967">
    <property type="entry name" value="Znf_NFX1"/>
</dbReference>
<name>B6QEX4_TALMQ</name>
<dbReference type="GO" id="GO:0000977">
    <property type="term" value="F:RNA polymerase II transcription regulatory region sequence-specific DNA binding"/>
    <property type="evidence" value="ECO:0007669"/>
    <property type="project" value="TreeGrafter"/>
</dbReference>
<dbReference type="GO" id="GO:0005634">
    <property type="term" value="C:nucleus"/>
    <property type="evidence" value="ECO:0007669"/>
    <property type="project" value="UniProtKB-SubCell"/>
</dbReference>
<keyword evidence="7" id="KW-0805">Transcription regulation</keyword>
<keyword evidence="9" id="KW-0539">Nucleus</keyword>
<accession>B6QEX4</accession>
<dbReference type="CDD" id="cd06006">
    <property type="entry name" value="R3H_unknown_2"/>
    <property type="match status" value="1"/>
</dbReference>
<evidence type="ECO:0000259" key="11">
    <source>
        <dbReference type="PROSITE" id="PS51061"/>
    </source>
</evidence>
<dbReference type="PhylomeDB" id="B6QEX4"/>
<feature type="compositionally biased region" description="Polar residues" evidence="10">
    <location>
        <begin position="152"/>
        <end position="163"/>
    </location>
</feature>
<dbReference type="SUPFAM" id="SSF82708">
    <property type="entry name" value="R3H domain"/>
    <property type="match status" value="1"/>
</dbReference>
<dbReference type="PROSITE" id="PS51061">
    <property type="entry name" value="R3H"/>
    <property type="match status" value="1"/>
</dbReference>